<gene>
    <name evidence="1" type="primary">Necator_chrI.g1071</name>
    <name evidence="1" type="ORF">RB195_004947</name>
</gene>
<organism evidence="1 2">
    <name type="scientific">Necator americanus</name>
    <name type="common">Human hookworm</name>
    <dbReference type="NCBI Taxonomy" id="51031"/>
    <lineage>
        <taxon>Eukaryota</taxon>
        <taxon>Metazoa</taxon>
        <taxon>Ecdysozoa</taxon>
        <taxon>Nematoda</taxon>
        <taxon>Chromadorea</taxon>
        <taxon>Rhabditida</taxon>
        <taxon>Rhabditina</taxon>
        <taxon>Rhabditomorpha</taxon>
        <taxon>Strongyloidea</taxon>
        <taxon>Ancylostomatidae</taxon>
        <taxon>Bunostominae</taxon>
        <taxon>Necator</taxon>
    </lineage>
</organism>
<proteinExistence type="predicted"/>
<evidence type="ECO:0000313" key="2">
    <source>
        <dbReference type="Proteomes" id="UP001303046"/>
    </source>
</evidence>
<reference evidence="1 2" key="1">
    <citation type="submission" date="2023-08" db="EMBL/GenBank/DDBJ databases">
        <title>A Necator americanus chromosomal reference genome.</title>
        <authorList>
            <person name="Ilik V."/>
            <person name="Petrzelkova K.J."/>
            <person name="Pardy F."/>
            <person name="Fuh T."/>
            <person name="Niatou-Singa F.S."/>
            <person name="Gouil Q."/>
            <person name="Baker L."/>
            <person name="Ritchie M.E."/>
            <person name="Jex A.R."/>
            <person name="Gazzola D."/>
            <person name="Li H."/>
            <person name="Toshio Fujiwara R."/>
            <person name="Zhan B."/>
            <person name="Aroian R.V."/>
            <person name="Pafco B."/>
            <person name="Schwarz E.M."/>
        </authorList>
    </citation>
    <scope>NUCLEOTIDE SEQUENCE [LARGE SCALE GENOMIC DNA]</scope>
    <source>
        <strain evidence="1 2">Aroian</strain>
        <tissue evidence="1">Whole animal</tissue>
    </source>
</reference>
<sequence>MATPESPRKTARVGLRILFESVENGGVFEVGASRPGLVFEVRVSACEASKPALDSLDGSGALAQSAADVAAVALASIPPRHS</sequence>
<keyword evidence="2" id="KW-1185">Reference proteome</keyword>
<dbReference type="EMBL" id="JAVFWL010000001">
    <property type="protein sequence ID" value="KAK6726955.1"/>
    <property type="molecule type" value="Genomic_DNA"/>
</dbReference>
<name>A0ABR1BM23_NECAM</name>
<evidence type="ECO:0000313" key="1">
    <source>
        <dbReference type="EMBL" id="KAK6726955.1"/>
    </source>
</evidence>
<dbReference type="Proteomes" id="UP001303046">
    <property type="component" value="Unassembled WGS sequence"/>
</dbReference>
<accession>A0ABR1BM23</accession>
<comment type="caution">
    <text evidence="1">The sequence shown here is derived from an EMBL/GenBank/DDBJ whole genome shotgun (WGS) entry which is preliminary data.</text>
</comment>
<protein>
    <submittedName>
        <fullName evidence="1">Uncharacterized protein</fullName>
    </submittedName>
</protein>